<protein>
    <submittedName>
        <fullName evidence="1">Uncharacterized protein</fullName>
    </submittedName>
</protein>
<dbReference type="Proteomes" id="UP000564644">
    <property type="component" value="Unassembled WGS sequence"/>
</dbReference>
<dbReference type="EMBL" id="JACJVO010000020">
    <property type="protein sequence ID" value="MBB6732477.1"/>
    <property type="molecule type" value="Genomic_DNA"/>
</dbReference>
<gene>
    <name evidence="1" type="ORF">H7C18_16270</name>
</gene>
<evidence type="ECO:0000313" key="1">
    <source>
        <dbReference type="EMBL" id="MBB6732477.1"/>
    </source>
</evidence>
<dbReference type="AlphaFoldDB" id="A0A7X0SM16"/>
<evidence type="ECO:0000313" key="2">
    <source>
        <dbReference type="Proteomes" id="UP000564644"/>
    </source>
</evidence>
<accession>A0A7X0SM16</accession>
<comment type="caution">
    <text evidence="1">The sequence shown here is derived from an EMBL/GenBank/DDBJ whole genome shotgun (WGS) entry which is preliminary data.</text>
</comment>
<dbReference type="RefSeq" id="WP_185130139.1">
    <property type="nucleotide sequence ID" value="NZ_JACJVO010000020.1"/>
</dbReference>
<keyword evidence="2" id="KW-1185">Reference proteome</keyword>
<reference evidence="1 2" key="1">
    <citation type="submission" date="2020-08" db="EMBL/GenBank/DDBJ databases">
        <title>Cohnella phylogeny.</title>
        <authorList>
            <person name="Dunlap C."/>
        </authorList>
    </citation>
    <scope>NUCLEOTIDE SEQUENCE [LARGE SCALE GENOMIC DNA]</scope>
    <source>
        <strain evidence="1 2">CBP 2801</strain>
    </source>
</reference>
<organism evidence="1 2">
    <name type="scientific">Cohnella zeiphila</name>
    <dbReference type="NCBI Taxonomy" id="2761120"/>
    <lineage>
        <taxon>Bacteria</taxon>
        <taxon>Bacillati</taxon>
        <taxon>Bacillota</taxon>
        <taxon>Bacilli</taxon>
        <taxon>Bacillales</taxon>
        <taxon>Paenibacillaceae</taxon>
        <taxon>Cohnella</taxon>
    </lineage>
</organism>
<sequence length="47" mass="5748">MGKERDLQSDDKNRQQTIVEIDIRKILEQMGISEEKWPEEWMRKETV</sequence>
<proteinExistence type="predicted"/>
<name>A0A7X0SM16_9BACL</name>